<gene>
    <name evidence="3" type="ORF">SAMN04487995_3427</name>
</gene>
<dbReference type="Pfam" id="PF13584">
    <property type="entry name" value="BatD"/>
    <property type="match status" value="2"/>
</dbReference>
<dbReference type="InterPro" id="IPR025738">
    <property type="entry name" value="BatD"/>
</dbReference>
<dbReference type="AlphaFoldDB" id="A0A1H6WJ04"/>
<keyword evidence="2" id="KW-0732">Signal</keyword>
<dbReference type="Proteomes" id="UP000199532">
    <property type="component" value="Unassembled WGS sequence"/>
</dbReference>
<proteinExistence type="predicted"/>
<dbReference type="OrthoDB" id="2079210at2"/>
<feature type="signal peptide" evidence="2">
    <location>
        <begin position="1"/>
        <end position="19"/>
    </location>
</feature>
<dbReference type="PANTHER" id="PTHR40940:SF2">
    <property type="entry name" value="BATD"/>
    <property type="match status" value="1"/>
</dbReference>
<name>A0A1H6WJ04_9BACT</name>
<evidence type="ECO:0000313" key="3">
    <source>
        <dbReference type="EMBL" id="SEJ14087.1"/>
    </source>
</evidence>
<sequence>MKLYVILSIILCFSCTIHAQIINNDPVIEFGPRNLKIDEPFTISVVIPDEENRPAVTFPEIPGLEKRSKSATSAINTVGGKKIVVQTISQQYFALKEGIYTIEPFTISVNGMKIKSDEATVEYSSAALANNGFIGPEEMELVPESEYNGADIFLSVGTNKKSVFIREGFALGISLYVAENAPVQMDFYQVGTQLQAILKKLRPVGCWEENVGIEEIIKRRITIGGRKYTEYNLYQAQFFPMVLQDILFPSVTLEMLVAGDNKDGSDKAEKNIKSFRSKAVKINVKPLPPHPMKDQIAVGEYNLVERLSSKLVYPGESIRYLFRIEGTGNIAAIPAPEIASNSAFDFYPPDVSRVIKRSSKNVTGEESFDYFVVPRQDGTFPLGRYFQWIYFNPKKAKYDTLMSKQVLQVKGEDYKLGNISLHGSAGLYDNLERLDSSQEYFDFKKKLKEATNAIVILLLITMVWIFRK</sequence>
<keyword evidence="1" id="KW-0472">Membrane</keyword>
<protein>
    <submittedName>
        <fullName evidence="3">Oxygen tolerance</fullName>
    </submittedName>
</protein>
<organism evidence="3 4">
    <name type="scientific">Dyadobacter koreensis</name>
    <dbReference type="NCBI Taxonomy" id="408657"/>
    <lineage>
        <taxon>Bacteria</taxon>
        <taxon>Pseudomonadati</taxon>
        <taxon>Bacteroidota</taxon>
        <taxon>Cytophagia</taxon>
        <taxon>Cytophagales</taxon>
        <taxon>Spirosomataceae</taxon>
        <taxon>Dyadobacter</taxon>
    </lineage>
</organism>
<dbReference type="PANTHER" id="PTHR40940">
    <property type="entry name" value="PROTEIN BATD-RELATED"/>
    <property type="match status" value="1"/>
</dbReference>
<evidence type="ECO:0000256" key="2">
    <source>
        <dbReference type="SAM" id="SignalP"/>
    </source>
</evidence>
<evidence type="ECO:0000256" key="1">
    <source>
        <dbReference type="SAM" id="Phobius"/>
    </source>
</evidence>
<keyword evidence="4" id="KW-1185">Reference proteome</keyword>
<keyword evidence="1" id="KW-1133">Transmembrane helix</keyword>
<accession>A0A1H6WJ04</accession>
<dbReference type="EMBL" id="FNXY01000005">
    <property type="protein sequence ID" value="SEJ14087.1"/>
    <property type="molecule type" value="Genomic_DNA"/>
</dbReference>
<feature type="transmembrane region" description="Helical" evidence="1">
    <location>
        <begin position="450"/>
        <end position="466"/>
    </location>
</feature>
<feature type="chain" id="PRO_5011685595" evidence="2">
    <location>
        <begin position="20"/>
        <end position="468"/>
    </location>
</feature>
<dbReference type="STRING" id="408657.SAMN04487995_3427"/>
<evidence type="ECO:0000313" key="4">
    <source>
        <dbReference type="Proteomes" id="UP000199532"/>
    </source>
</evidence>
<dbReference type="RefSeq" id="WP_090337144.1">
    <property type="nucleotide sequence ID" value="NZ_FNXY01000005.1"/>
</dbReference>
<keyword evidence="1" id="KW-0812">Transmembrane</keyword>
<reference evidence="3 4" key="1">
    <citation type="submission" date="2016-10" db="EMBL/GenBank/DDBJ databases">
        <authorList>
            <person name="de Groot N.N."/>
        </authorList>
    </citation>
    <scope>NUCLEOTIDE SEQUENCE [LARGE SCALE GENOMIC DNA]</scope>
    <source>
        <strain evidence="3 4">DSM 19938</strain>
    </source>
</reference>